<gene>
    <name evidence="3" type="ORF">H8S67_16065</name>
</gene>
<name>A0ABR7CEE6_9BACE</name>
<sequence>MKNGIIHLLILICFAACFYGCRSHRSVTRETVTEATGEEKQTTADGVIELARRDSVSEEHVLHVHREDSTHIRINYDSLGRIKEIDFSNRKTEKRTGKNQSKSYQDHKKTASQQETTVTRKSDIKQQSQEEKKTANGCSLWTFLKFMFFFLSFCLIHDNWGKIKNFIRRLWKK</sequence>
<evidence type="ECO:0000313" key="3">
    <source>
        <dbReference type="EMBL" id="MBC5606175.1"/>
    </source>
</evidence>
<evidence type="ECO:0000256" key="2">
    <source>
        <dbReference type="SAM" id="Phobius"/>
    </source>
</evidence>
<accession>A0ABR7CEE6</accession>
<keyword evidence="2" id="KW-1133">Transmembrane helix</keyword>
<feature type="region of interest" description="Disordered" evidence="1">
    <location>
        <begin position="90"/>
        <end position="130"/>
    </location>
</feature>
<keyword evidence="4" id="KW-1185">Reference proteome</keyword>
<dbReference type="EMBL" id="JACOOE010000008">
    <property type="protein sequence ID" value="MBC5606175.1"/>
    <property type="molecule type" value="Genomic_DNA"/>
</dbReference>
<comment type="caution">
    <text evidence="3">The sequence shown here is derived from an EMBL/GenBank/DDBJ whole genome shotgun (WGS) entry which is preliminary data.</text>
</comment>
<proteinExistence type="predicted"/>
<reference evidence="3 4" key="1">
    <citation type="submission" date="2020-08" db="EMBL/GenBank/DDBJ databases">
        <title>Genome public.</title>
        <authorList>
            <person name="Liu C."/>
            <person name="Sun Q."/>
        </authorList>
    </citation>
    <scope>NUCLEOTIDE SEQUENCE [LARGE SCALE GENOMIC DNA]</scope>
    <source>
        <strain evidence="3 4">M27</strain>
    </source>
</reference>
<feature type="compositionally biased region" description="Basic and acidic residues" evidence="1">
    <location>
        <begin position="118"/>
        <end position="130"/>
    </location>
</feature>
<dbReference type="Proteomes" id="UP000600600">
    <property type="component" value="Unassembled WGS sequence"/>
</dbReference>
<protein>
    <recommendedName>
        <fullName evidence="5">Lipoprotein</fullName>
    </recommendedName>
</protein>
<evidence type="ECO:0000256" key="1">
    <source>
        <dbReference type="SAM" id="MobiDB-lite"/>
    </source>
</evidence>
<evidence type="ECO:0008006" key="5">
    <source>
        <dbReference type="Google" id="ProtNLM"/>
    </source>
</evidence>
<dbReference type="RefSeq" id="WP_186967982.1">
    <property type="nucleotide sequence ID" value="NZ_JACOOE010000008.1"/>
</dbReference>
<evidence type="ECO:0000313" key="4">
    <source>
        <dbReference type="Proteomes" id="UP000600600"/>
    </source>
</evidence>
<keyword evidence="2" id="KW-0472">Membrane</keyword>
<keyword evidence="2" id="KW-0812">Transmembrane</keyword>
<organism evidence="3 4">
    <name type="scientific">Bacteroides difficilis</name>
    <dbReference type="NCBI Taxonomy" id="2763021"/>
    <lineage>
        <taxon>Bacteria</taxon>
        <taxon>Pseudomonadati</taxon>
        <taxon>Bacteroidota</taxon>
        <taxon>Bacteroidia</taxon>
        <taxon>Bacteroidales</taxon>
        <taxon>Bacteroidaceae</taxon>
        <taxon>Bacteroides</taxon>
    </lineage>
</organism>
<feature type="transmembrane region" description="Helical" evidence="2">
    <location>
        <begin position="140"/>
        <end position="160"/>
    </location>
</feature>